<dbReference type="OrthoDB" id="550558at2759"/>
<dbReference type="Gene3D" id="3.60.21.10">
    <property type="match status" value="1"/>
</dbReference>
<sequence length="470" mass="53371">MGGVVRSLLQTATSVFLIFLCFVPAVTVLRGTVALSPAAPFFFPPALEFVHGRPRPPLSERSKHGTRFPCRPISHPRSSARTIRAPPMAAGLAAPHGGFSGWPSGGWCDVAHRAGAGRRRCAAWSRRGCVVARQQALPTSHLSHRHGRAGAARVFVLSDLHTDYEENMAWVRRMSSEEYKGDVLLVPGDVAETYKNFVTTMSMLRRRFRSVFFVPGNHDLWCRREGGIYLDSLGKLKALLDVCRDLGVETSPGIVDGLGIVPLYSWYHENFDKESDVIGFRIPSLDMVCKDFHACKWPQQLSSKDISLALYFDLMNEKNHDSIEEIKRQKCQIITFSHYVPRQELCPEKRMLFYPNLPKIIGSDLLEARLRSIHGIQGKASACHVFGHTHFCWDTVLDGIRYVQAPLSYPRERKRRMNGGEDWLPFCLYNRGLTDTLSPCWWSDYYRSNKREPDNTDLAPWVARFYKRVS</sequence>
<feature type="domain" description="Calcineurin-like phosphoesterase" evidence="2">
    <location>
        <begin position="153"/>
        <end position="250"/>
    </location>
</feature>
<feature type="region of interest" description="Disordered" evidence="1">
    <location>
        <begin position="56"/>
        <end position="79"/>
    </location>
</feature>
<dbReference type="SMR" id="A0A843TPV2"/>
<organism evidence="3 4">
    <name type="scientific">Colocasia esculenta</name>
    <name type="common">Wild taro</name>
    <name type="synonym">Arum esculentum</name>
    <dbReference type="NCBI Taxonomy" id="4460"/>
    <lineage>
        <taxon>Eukaryota</taxon>
        <taxon>Viridiplantae</taxon>
        <taxon>Streptophyta</taxon>
        <taxon>Embryophyta</taxon>
        <taxon>Tracheophyta</taxon>
        <taxon>Spermatophyta</taxon>
        <taxon>Magnoliopsida</taxon>
        <taxon>Liliopsida</taxon>
        <taxon>Araceae</taxon>
        <taxon>Aroideae</taxon>
        <taxon>Colocasieae</taxon>
        <taxon>Colocasia</taxon>
    </lineage>
</organism>
<dbReference type="Proteomes" id="UP000652761">
    <property type="component" value="Unassembled WGS sequence"/>
</dbReference>
<dbReference type="SUPFAM" id="SSF56300">
    <property type="entry name" value="Metallo-dependent phosphatases"/>
    <property type="match status" value="1"/>
</dbReference>
<dbReference type="CDD" id="cd00838">
    <property type="entry name" value="MPP_superfamily"/>
    <property type="match status" value="1"/>
</dbReference>
<protein>
    <recommendedName>
        <fullName evidence="2">Calcineurin-like phosphoesterase domain-containing protein</fullName>
    </recommendedName>
</protein>
<gene>
    <name evidence="3" type="ORF">Taro_004557</name>
</gene>
<dbReference type="EMBL" id="NMUH01000123">
    <property type="protein sequence ID" value="MQL72226.1"/>
    <property type="molecule type" value="Genomic_DNA"/>
</dbReference>
<dbReference type="InterPro" id="IPR004843">
    <property type="entry name" value="Calcineurin-like_PHP"/>
</dbReference>
<dbReference type="AlphaFoldDB" id="A0A843TPV2"/>
<dbReference type="GO" id="GO:0016787">
    <property type="term" value="F:hydrolase activity"/>
    <property type="evidence" value="ECO:0007669"/>
    <property type="project" value="InterPro"/>
</dbReference>
<evidence type="ECO:0000256" key="1">
    <source>
        <dbReference type="SAM" id="MobiDB-lite"/>
    </source>
</evidence>
<keyword evidence="4" id="KW-1185">Reference proteome</keyword>
<dbReference type="PANTHER" id="PTHR36492">
    <property type="match status" value="1"/>
</dbReference>
<reference evidence="3" key="1">
    <citation type="submission" date="2017-07" db="EMBL/GenBank/DDBJ databases">
        <title>Taro Niue Genome Assembly and Annotation.</title>
        <authorList>
            <person name="Atibalentja N."/>
            <person name="Keating K."/>
            <person name="Fields C.J."/>
        </authorList>
    </citation>
    <scope>NUCLEOTIDE SEQUENCE</scope>
    <source>
        <strain evidence="3">Niue_2</strain>
        <tissue evidence="3">Leaf</tissue>
    </source>
</reference>
<dbReference type="InterPro" id="IPR029052">
    <property type="entry name" value="Metallo-depent_PP-like"/>
</dbReference>
<accession>A0A843TPV2</accession>
<evidence type="ECO:0000259" key="2">
    <source>
        <dbReference type="Pfam" id="PF00149"/>
    </source>
</evidence>
<dbReference type="InterPro" id="IPR052963">
    <property type="entry name" value="Pantetheine_PDE"/>
</dbReference>
<evidence type="ECO:0000313" key="4">
    <source>
        <dbReference type="Proteomes" id="UP000652761"/>
    </source>
</evidence>
<comment type="caution">
    <text evidence="3">The sequence shown here is derived from an EMBL/GenBank/DDBJ whole genome shotgun (WGS) entry which is preliminary data.</text>
</comment>
<name>A0A843TPV2_COLES</name>
<dbReference type="Pfam" id="PF00149">
    <property type="entry name" value="Metallophos"/>
    <property type="match status" value="1"/>
</dbReference>
<proteinExistence type="predicted"/>
<dbReference type="PANTHER" id="PTHR36492:SF2">
    <property type="entry name" value="[ACYL-CARRIER-PROTEIN] PHOSPHODIESTERASE PPTH"/>
    <property type="match status" value="1"/>
</dbReference>
<evidence type="ECO:0000313" key="3">
    <source>
        <dbReference type="EMBL" id="MQL72226.1"/>
    </source>
</evidence>